<keyword evidence="7 15" id="KW-0067">ATP-binding</keyword>
<dbReference type="NCBIfam" id="NF008165">
    <property type="entry name" value="PRK10917.1-3"/>
    <property type="match status" value="1"/>
</dbReference>
<dbReference type="GO" id="GO:0016887">
    <property type="term" value="F:ATP hydrolysis activity"/>
    <property type="evidence" value="ECO:0007669"/>
    <property type="project" value="RHEA"/>
</dbReference>
<dbReference type="RefSeq" id="WP_136410536.1">
    <property type="nucleotide sequence ID" value="NZ_CP039393.1"/>
</dbReference>
<dbReference type="GO" id="GO:0043138">
    <property type="term" value="F:3'-5' DNA helicase activity"/>
    <property type="evidence" value="ECO:0007669"/>
    <property type="project" value="UniProtKB-EC"/>
</dbReference>
<dbReference type="Pfam" id="PF00271">
    <property type="entry name" value="Helicase_C"/>
    <property type="match status" value="1"/>
</dbReference>
<dbReference type="InterPro" id="IPR011545">
    <property type="entry name" value="DEAD/DEAH_box_helicase_dom"/>
</dbReference>
<dbReference type="SUPFAM" id="SSF50249">
    <property type="entry name" value="Nucleic acid-binding proteins"/>
    <property type="match status" value="1"/>
</dbReference>
<dbReference type="KEGG" id="mgod:E7746_08430"/>
<evidence type="ECO:0000256" key="11">
    <source>
        <dbReference type="ARBA" id="ARBA00023235"/>
    </source>
</evidence>
<evidence type="ECO:0000313" key="18">
    <source>
        <dbReference type="EMBL" id="QCD35903.1"/>
    </source>
</evidence>
<evidence type="ECO:0000256" key="8">
    <source>
        <dbReference type="ARBA" id="ARBA00023125"/>
    </source>
</evidence>
<evidence type="ECO:0000256" key="10">
    <source>
        <dbReference type="ARBA" id="ARBA00023204"/>
    </source>
</evidence>
<dbReference type="Pfam" id="PF19833">
    <property type="entry name" value="RecG_dom3_C"/>
    <property type="match status" value="1"/>
</dbReference>
<dbReference type="Pfam" id="PF17191">
    <property type="entry name" value="RecG_wedge"/>
    <property type="match status" value="1"/>
</dbReference>
<evidence type="ECO:0000259" key="17">
    <source>
        <dbReference type="PROSITE" id="PS51194"/>
    </source>
</evidence>
<dbReference type="Proteomes" id="UP000297031">
    <property type="component" value="Chromosome"/>
</dbReference>
<dbReference type="PANTHER" id="PTHR47964:SF1">
    <property type="entry name" value="ATP-DEPENDENT DNA HELICASE HOMOLOG RECG, CHLOROPLASTIC"/>
    <property type="match status" value="1"/>
</dbReference>
<keyword evidence="3 15" id="KW-0547">Nucleotide-binding</keyword>
<keyword evidence="9 15" id="KW-0233">DNA recombination</keyword>
<feature type="domain" description="Helicase ATP-binding" evidence="16">
    <location>
        <begin position="281"/>
        <end position="443"/>
    </location>
</feature>
<comment type="catalytic activity">
    <reaction evidence="12 15">
        <text>Couples ATP hydrolysis with the unwinding of duplex DNA by translocating in the 3'-5' direction.</text>
        <dbReference type="EC" id="5.6.2.4"/>
    </reaction>
</comment>
<evidence type="ECO:0000256" key="2">
    <source>
        <dbReference type="ARBA" id="ARBA00017846"/>
    </source>
</evidence>
<dbReference type="SMART" id="SM00490">
    <property type="entry name" value="HELICc"/>
    <property type="match status" value="1"/>
</dbReference>
<dbReference type="CDD" id="cd04488">
    <property type="entry name" value="RecG_wedge_OBF"/>
    <property type="match status" value="1"/>
</dbReference>
<dbReference type="InterPro" id="IPR033454">
    <property type="entry name" value="RecG_wedge"/>
</dbReference>
<dbReference type="InterPro" id="IPR004609">
    <property type="entry name" value="ATP-dep_DNA_helicase_RecG"/>
</dbReference>
<evidence type="ECO:0000256" key="6">
    <source>
        <dbReference type="ARBA" id="ARBA00022806"/>
    </source>
</evidence>
<keyword evidence="5 15" id="KW-0378">Hydrolase</keyword>
<dbReference type="InterPro" id="IPR027417">
    <property type="entry name" value="P-loop_NTPase"/>
</dbReference>
<evidence type="ECO:0000259" key="16">
    <source>
        <dbReference type="PROSITE" id="PS51192"/>
    </source>
</evidence>
<keyword evidence="6 15" id="KW-0347">Helicase</keyword>
<dbReference type="NCBIfam" id="NF008168">
    <property type="entry name" value="PRK10917.2-2"/>
    <property type="match status" value="1"/>
</dbReference>
<evidence type="ECO:0000256" key="13">
    <source>
        <dbReference type="ARBA" id="ARBA00034808"/>
    </source>
</evidence>
<dbReference type="EC" id="5.6.2.4" evidence="13 15"/>
<evidence type="ECO:0000256" key="9">
    <source>
        <dbReference type="ARBA" id="ARBA00023172"/>
    </source>
</evidence>
<dbReference type="InterPro" id="IPR001650">
    <property type="entry name" value="Helicase_C-like"/>
</dbReference>
<comment type="function">
    <text evidence="15">Plays a critical role in recombination and DNA repair. Helps process Holliday junction intermediates to mature products by catalyzing branch migration. Has replication fork regression activity, unwinds stalled or blocked replication forks to make a HJ that can be resolved. Has a DNA unwinding activity characteristic of a DNA helicase with 3'-5' polarity.</text>
</comment>
<evidence type="ECO:0000256" key="12">
    <source>
        <dbReference type="ARBA" id="ARBA00034617"/>
    </source>
</evidence>
<reference evidence="18 19" key="1">
    <citation type="submission" date="2019-02" db="EMBL/GenBank/DDBJ databases">
        <title>Isolation and identification of novel species under the genus Muribaculum.</title>
        <authorList>
            <person name="Miyake S."/>
            <person name="Ding Y."/>
            <person name="Low A."/>
            <person name="Soh M."/>
            <person name="Seedorf H."/>
        </authorList>
    </citation>
    <scope>NUCLEOTIDE SEQUENCE [LARGE SCALE GENOMIC DNA]</scope>
    <source>
        <strain evidence="18 19">TLL-A4</strain>
    </source>
</reference>
<evidence type="ECO:0000256" key="14">
    <source>
        <dbReference type="ARBA" id="ARBA00048988"/>
    </source>
</evidence>
<organism evidence="18 19">
    <name type="scientific">Muribaculum gordoncarteri</name>
    <dbReference type="NCBI Taxonomy" id="2530390"/>
    <lineage>
        <taxon>Bacteria</taxon>
        <taxon>Pseudomonadati</taxon>
        <taxon>Bacteroidota</taxon>
        <taxon>Bacteroidia</taxon>
        <taxon>Bacteroidales</taxon>
        <taxon>Muribaculaceae</taxon>
        <taxon>Muribaculum</taxon>
    </lineage>
</organism>
<evidence type="ECO:0000256" key="5">
    <source>
        <dbReference type="ARBA" id="ARBA00022801"/>
    </source>
</evidence>
<evidence type="ECO:0000313" key="19">
    <source>
        <dbReference type="Proteomes" id="UP000297031"/>
    </source>
</evidence>
<feature type="domain" description="Helicase C-terminal" evidence="17">
    <location>
        <begin position="465"/>
        <end position="622"/>
    </location>
</feature>
<comment type="catalytic activity">
    <reaction evidence="14 15">
        <text>ATP + H2O = ADP + phosphate + H(+)</text>
        <dbReference type="Rhea" id="RHEA:13065"/>
        <dbReference type="ChEBI" id="CHEBI:15377"/>
        <dbReference type="ChEBI" id="CHEBI:15378"/>
        <dbReference type="ChEBI" id="CHEBI:30616"/>
        <dbReference type="ChEBI" id="CHEBI:43474"/>
        <dbReference type="ChEBI" id="CHEBI:456216"/>
        <dbReference type="EC" id="5.6.2.4"/>
    </reaction>
</comment>
<keyword evidence="8" id="KW-0238">DNA-binding</keyword>
<keyword evidence="11" id="KW-0413">Isomerase</keyword>
<dbReference type="GO" id="GO:0006310">
    <property type="term" value="P:DNA recombination"/>
    <property type="evidence" value="ECO:0007669"/>
    <property type="project" value="UniProtKB-UniRule"/>
</dbReference>
<dbReference type="Pfam" id="PF00270">
    <property type="entry name" value="DEAD"/>
    <property type="match status" value="1"/>
</dbReference>
<evidence type="ECO:0000256" key="7">
    <source>
        <dbReference type="ARBA" id="ARBA00022840"/>
    </source>
</evidence>
<dbReference type="EMBL" id="CP039393">
    <property type="protein sequence ID" value="QCD35903.1"/>
    <property type="molecule type" value="Genomic_DNA"/>
</dbReference>
<evidence type="ECO:0000256" key="4">
    <source>
        <dbReference type="ARBA" id="ARBA00022763"/>
    </source>
</evidence>
<dbReference type="Gene3D" id="2.40.50.140">
    <property type="entry name" value="Nucleic acid-binding proteins"/>
    <property type="match status" value="1"/>
</dbReference>
<dbReference type="GO" id="GO:0006281">
    <property type="term" value="P:DNA repair"/>
    <property type="evidence" value="ECO:0007669"/>
    <property type="project" value="UniProtKB-UniRule"/>
</dbReference>
<protein>
    <recommendedName>
        <fullName evidence="2 15">ATP-dependent DNA helicase RecG</fullName>
        <ecNumber evidence="13 15">5.6.2.4</ecNumber>
    </recommendedName>
</protein>
<dbReference type="PANTHER" id="PTHR47964">
    <property type="entry name" value="ATP-DEPENDENT DNA HELICASE HOMOLOG RECG, CHLOROPLASTIC"/>
    <property type="match status" value="1"/>
</dbReference>
<evidence type="ECO:0000256" key="1">
    <source>
        <dbReference type="ARBA" id="ARBA00007504"/>
    </source>
</evidence>
<dbReference type="AlphaFoldDB" id="A0A4P7VJL3"/>
<dbReference type="InterPro" id="IPR012340">
    <property type="entry name" value="NA-bd_OB-fold"/>
</dbReference>
<dbReference type="SUPFAM" id="SSF52540">
    <property type="entry name" value="P-loop containing nucleoside triphosphate hydrolases"/>
    <property type="match status" value="2"/>
</dbReference>
<keyword evidence="19" id="KW-1185">Reference proteome</keyword>
<dbReference type="PROSITE" id="PS51194">
    <property type="entry name" value="HELICASE_CTER"/>
    <property type="match status" value="1"/>
</dbReference>
<accession>A0A4P7VJL3</accession>
<evidence type="ECO:0000256" key="3">
    <source>
        <dbReference type="ARBA" id="ARBA00022741"/>
    </source>
</evidence>
<gene>
    <name evidence="18" type="primary">recG</name>
    <name evidence="18" type="ORF">E7746_08430</name>
</gene>
<dbReference type="CDD" id="cd17992">
    <property type="entry name" value="DEXHc_RecG"/>
    <property type="match status" value="1"/>
</dbReference>
<dbReference type="InterPro" id="IPR045562">
    <property type="entry name" value="RecG_dom3_C"/>
</dbReference>
<dbReference type="SMART" id="SM00487">
    <property type="entry name" value="DEXDc"/>
    <property type="match status" value="1"/>
</dbReference>
<dbReference type="GO" id="GO:0005524">
    <property type="term" value="F:ATP binding"/>
    <property type="evidence" value="ECO:0007669"/>
    <property type="project" value="UniProtKB-KW"/>
</dbReference>
<dbReference type="PROSITE" id="PS51192">
    <property type="entry name" value="HELICASE_ATP_BIND_1"/>
    <property type="match status" value="1"/>
</dbReference>
<keyword evidence="4 15" id="KW-0227">DNA damage</keyword>
<dbReference type="InterPro" id="IPR047112">
    <property type="entry name" value="RecG/Mfd"/>
</dbReference>
<dbReference type="InterPro" id="IPR014001">
    <property type="entry name" value="Helicase_ATP-bd"/>
</dbReference>
<comment type="similarity">
    <text evidence="1 15">Belongs to the helicase family. RecG subfamily.</text>
</comment>
<dbReference type="NCBIfam" id="TIGR00643">
    <property type="entry name" value="recG"/>
    <property type="match status" value="1"/>
</dbReference>
<evidence type="ECO:0000256" key="15">
    <source>
        <dbReference type="RuleBase" id="RU363016"/>
    </source>
</evidence>
<dbReference type="GO" id="GO:0003677">
    <property type="term" value="F:DNA binding"/>
    <property type="evidence" value="ECO:0007669"/>
    <property type="project" value="UniProtKB-KW"/>
</dbReference>
<name>A0A4P7VJL3_9BACT</name>
<dbReference type="OrthoDB" id="9804325at2"/>
<sequence>MNRLRNLDIKYLKGIGPKRAELLGKQLGIKSYRDLLYHFPTRYLDRSSIYRVKDLSGEMPMIQLKGRFIAMTVQGEGAKTRLVGVFTDGTGTMEVVWFRRIKQIRESYHTGNEYIIFGKPELFNNRWSMVHPEVDTPASTTAAQGLRGVYPLTETLRNQGIGARQIFTWVQTALAASPVITETLPRSIIERLKLMSLRESLINIHNPQSNEKLQAARLRLKFEELFYIQLNIQRYSRRRNAQLTGFRFPRIGQYFNTFYSQQMPFELTGAQKRVIKEIRADMGTGKQMNRLLQGDVGSGKTLVALLCMLIALDNGTQACLMAPTEILATQHYETISSMVAPIGINVKLLTGSTRKKERDIIHSQLTDGSLHILIGTHAVIEDNVQFKNLGFVVIDEQHRFGVAQRARLWQKNMVVPHVLVMTATPIPRTLAMTIYGDLSVSVIDELPPGRKPVTTLLRYDNNRMAVYQALGKQLKQGRQAYIVYPLIQENEKLDLKCLEEGYEMIRETFRDYKVCYVHGKMKPAEKEHQMMLFATNQAQILVATTVIEVGVNVPNASTMIIENAERFGLSQLHQLRGRVGRGADQSYCILMTHQKIQKETRQRLEIMTSTTDGFVIAEADLKMRGPGDMEGTMQSGIAFDLHIANLATDGQIVQLARDAADDTLDKDPELALPENSILRSELLQQASKSVDWSRIS</sequence>
<keyword evidence="10 15" id="KW-0234">DNA repair</keyword>
<proteinExistence type="inferred from homology"/>
<dbReference type="Gene3D" id="3.40.50.300">
    <property type="entry name" value="P-loop containing nucleotide triphosphate hydrolases"/>
    <property type="match status" value="2"/>
</dbReference>